<dbReference type="STRING" id="389348.PNK_1800"/>
<dbReference type="InterPro" id="IPR036412">
    <property type="entry name" value="HAD-like_sf"/>
</dbReference>
<evidence type="ECO:0000256" key="1">
    <source>
        <dbReference type="ARBA" id="ARBA00022729"/>
    </source>
</evidence>
<protein>
    <submittedName>
        <fullName evidence="2">Putative secreted protein</fullName>
    </submittedName>
</protein>
<dbReference type="PATRIC" id="fig|389348.3.peg.2020"/>
<dbReference type="KEGG" id="pnl:PNK_1800"/>
<proteinExistence type="predicted"/>
<dbReference type="RefSeq" id="WP_059061582.1">
    <property type="nucleotide sequence ID" value="NZ_LN879502.1"/>
</dbReference>
<gene>
    <name evidence="2" type="ORF">PNK_1800</name>
</gene>
<dbReference type="AlphaFoldDB" id="A0A0U5JG84"/>
<dbReference type="InterPro" id="IPR022565">
    <property type="entry name" value="DUF2608"/>
</dbReference>
<evidence type="ECO:0000313" key="3">
    <source>
        <dbReference type="Proteomes" id="UP000069902"/>
    </source>
</evidence>
<accession>A0A0U5JG84</accession>
<dbReference type="EMBL" id="LN879502">
    <property type="protein sequence ID" value="CUI17407.1"/>
    <property type="molecule type" value="Genomic_DNA"/>
</dbReference>
<organism evidence="2 3">
    <name type="scientific">Candidatus Protochlamydia naegleriophila</name>
    <dbReference type="NCBI Taxonomy" id="389348"/>
    <lineage>
        <taxon>Bacteria</taxon>
        <taxon>Pseudomonadati</taxon>
        <taxon>Chlamydiota</taxon>
        <taxon>Chlamydiia</taxon>
        <taxon>Parachlamydiales</taxon>
        <taxon>Parachlamydiaceae</taxon>
        <taxon>Candidatus Protochlamydia</taxon>
    </lineage>
</organism>
<name>A0A0U5JG84_9BACT</name>
<dbReference type="Pfam" id="PF11019">
    <property type="entry name" value="DUF2608"/>
    <property type="match status" value="1"/>
</dbReference>
<sequence length="268" mass="30573">MRVLFFLTFLLTLSTFECQSSFTRVDEMEDIFHYFDDADAQTLVLFDIDMVLIQPGDPAFQMANMKRFSTIAKRVMKDIPAGKRMQFLSLMMISSTPVLLDEHTPVYLEQLIRRGITVMGLTANLTGEFGPIKNMEEWRIGVLNRFGIDFSKSAPYKSKISFNHLASYRGYYSTYLDGVLFVNGAVVSKGDALLAFLEMARFHPKKIIFIDDREENLKSVEEAIHGHDLSIDFIGLHFTGAQNYPSIPVSASDFESRWEELASQVKEM</sequence>
<dbReference type="InParanoid" id="A0A0U5JG84"/>
<keyword evidence="3" id="KW-1185">Reference proteome</keyword>
<keyword evidence="1" id="KW-0732">Signal</keyword>
<dbReference type="SUPFAM" id="SSF56784">
    <property type="entry name" value="HAD-like"/>
    <property type="match status" value="1"/>
</dbReference>
<dbReference type="Proteomes" id="UP000069902">
    <property type="component" value="Chromosome cPNK"/>
</dbReference>
<reference evidence="3" key="1">
    <citation type="submission" date="2015-09" db="EMBL/GenBank/DDBJ databases">
        <authorList>
            <person name="Bertelli C."/>
        </authorList>
    </citation>
    <scope>NUCLEOTIDE SEQUENCE [LARGE SCALE GENOMIC DNA]</scope>
    <source>
        <strain evidence="3">KNic</strain>
    </source>
</reference>
<evidence type="ECO:0000313" key="2">
    <source>
        <dbReference type="EMBL" id="CUI17407.1"/>
    </source>
</evidence>